<organism evidence="10 11">
    <name type="scientific">Apis cerana cerana</name>
    <name type="common">Oriental honeybee</name>
    <dbReference type="NCBI Taxonomy" id="94128"/>
    <lineage>
        <taxon>Eukaryota</taxon>
        <taxon>Metazoa</taxon>
        <taxon>Ecdysozoa</taxon>
        <taxon>Arthropoda</taxon>
        <taxon>Hexapoda</taxon>
        <taxon>Insecta</taxon>
        <taxon>Pterygota</taxon>
        <taxon>Neoptera</taxon>
        <taxon>Endopterygota</taxon>
        <taxon>Hymenoptera</taxon>
        <taxon>Apocrita</taxon>
        <taxon>Aculeata</taxon>
        <taxon>Apoidea</taxon>
        <taxon>Anthophila</taxon>
        <taxon>Apidae</taxon>
        <taxon>Apis</taxon>
    </lineage>
</organism>
<dbReference type="InterPro" id="IPR056832">
    <property type="entry name" value="ARM_TT21_2nd"/>
</dbReference>
<feature type="domain" description="Tetratricopeptide repeat protein 21A/21B N-terminal ARM repeat" evidence="6">
    <location>
        <begin position="10"/>
        <end position="232"/>
    </location>
</feature>
<dbReference type="PROSITE" id="PS50005">
    <property type="entry name" value="TPR"/>
    <property type="match status" value="3"/>
</dbReference>
<protein>
    <submittedName>
        <fullName evidence="10">Tetratricopeptide repeat protein</fullName>
    </submittedName>
</protein>
<feature type="domain" description="Tetratricopeptide repeat protein 21A/21B fifth ARM repeats" evidence="8">
    <location>
        <begin position="949"/>
        <end position="1065"/>
    </location>
</feature>
<feature type="domain" description="Tetratricopeptide repeat protein 21A/21B C-terminal ARM" evidence="7">
    <location>
        <begin position="1095"/>
        <end position="1304"/>
    </location>
</feature>
<evidence type="ECO:0000256" key="3">
    <source>
        <dbReference type="ARBA" id="ARBA00022803"/>
    </source>
</evidence>
<keyword evidence="3 4" id="KW-0802">TPR repeat</keyword>
<dbReference type="Pfam" id="PF25062">
    <property type="entry name" value="ARM_TT21_N"/>
    <property type="match status" value="1"/>
</dbReference>
<evidence type="ECO:0000259" key="6">
    <source>
        <dbReference type="Pfam" id="PF25062"/>
    </source>
</evidence>
<dbReference type="Gene3D" id="3.40.50.720">
    <property type="entry name" value="NAD(P)-binding Rossmann-like Domain"/>
    <property type="match status" value="1"/>
</dbReference>
<dbReference type="GO" id="GO:0035721">
    <property type="term" value="P:intraciliary retrograde transport"/>
    <property type="evidence" value="ECO:0007669"/>
    <property type="project" value="TreeGrafter"/>
</dbReference>
<dbReference type="STRING" id="94128.A0A2A3ELH2"/>
<dbReference type="Pfam" id="PF07719">
    <property type="entry name" value="TPR_2"/>
    <property type="match status" value="1"/>
</dbReference>
<dbReference type="GO" id="GO:0005929">
    <property type="term" value="C:cilium"/>
    <property type="evidence" value="ECO:0007669"/>
    <property type="project" value="GOC"/>
</dbReference>
<proteinExistence type="inferred from homology"/>
<dbReference type="Pfam" id="PF25058">
    <property type="entry name" value="ARM_TT21"/>
    <property type="match status" value="1"/>
</dbReference>
<dbReference type="InterPro" id="IPR040364">
    <property type="entry name" value="TTC21A/TTC21B"/>
</dbReference>
<dbReference type="Gene3D" id="3.90.110.10">
    <property type="entry name" value="Lactate dehydrogenase/glycoside hydrolase, family 4, C-terminal"/>
    <property type="match status" value="1"/>
</dbReference>
<dbReference type="SMART" id="SM00028">
    <property type="entry name" value="TPR"/>
    <property type="match status" value="16"/>
</dbReference>
<dbReference type="Pfam" id="PF25063">
    <property type="entry name" value="ARM_TT21_C"/>
    <property type="match status" value="1"/>
</dbReference>
<dbReference type="SUPFAM" id="SSF81901">
    <property type="entry name" value="HCP-like"/>
    <property type="match status" value="1"/>
</dbReference>
<feature type="repeat" description="TPR" evidence="4">
    <location>
        <begin position="719"/>
        <end position="752"/>
    </location>
</feature>
<keyword evidence="2" id="KW-0677">Repeat</keyword>
<dbReference type="PANTHER" id="PTHR14699:SF0">
    <property type="entry name" value="TETRATRICOPEPTIDE REPEAT PROTEIN 21 HOMOLOG"/>
    <property type="match status" value="1"/>
</dbReference>
<evidence type="ECO:0000259" key="9">
    <source>
        <dbReference type="Pfam" id="PF25068"/>
    </source>
</evidence>
<feature type="repeat" description="TPR" evidence="4">
    <location>
        <begin position="324"/>
        <end position="357"/>
    </location>
</feature>
<dbReference type="PROSITE" id="PS50293">
    <property type="entry name" value="TPR_REGION"/>
    <property type="match status" value="1"/>
</dbReference>
<evidence type="ECO:0000256" key="2">
    <source>
        <dbReference type="ARBA" id="ARBA00022737"/>
    </source>
</evidence>
<dbReference type="FunFam" id="1.25.40.10:FF:000197">
    <property type="entry name" value="Tetratricopeptide repeat domain 21B"/>
    <property type="match status" value="1"/>
</dbReference>
<dbReference type="PANTHER" id="PTHR14699">
    <property type="entry name" value="STI2 PROTEIN-RELATED"/>
    <property type="match status" value="1"/>
</dbReference>
<dbReference type="SUPFAM" id="SSF48452">
    <property type="entry name" value="TPR-like"/>
    <property type="match status" value="4"/>
</dbReference>
<feature type="domain" description="Tetratricopeptide repeat protein 21A/21B second ARM" evidence="5">
    <location>
        <begin position="268"/>
        <end position="540"/>
    </location>
</feature>
<keyword evidence="11" id="KW-1185">Reference proteome</keyword>
<feature type="domain" description="Tetratricopeptide repeat protein 21A/21B fourth ARM" evidence="9">
    <location>
        <begin position="756"/>
        <end position="908"/>
    </location>
</feature>
<sequence>MEEIEYITIIEWFCYQFYYNGMLLYCKEACEIYPTNEYLRIFLSLAYMLTGKIQEAIKESSNLMNDADNTLAALLLQSIAYMKNENVEKTTIIQIETRIRDEKRKSSLKALLLAALVLLLSQKLDKAKEYIERAYKLDSSNKNVLLTKGWVDLFIISENNSSELSLFEIVLEQDPKNVNALLGFAKYKQQHGDYAGAILTLNSLIVRYPKLCLPLVEKLYNQLGMKDWDQVLETANRILSIDSNNLDAIKAHAFVNICRDGNFNEGLKHLQSFFRNMIVIETKNITILINNIQLFSRIACKNQGILTELSKIVEKMLQQHLKNADLMVELGNLYISLDKIKDAEYWYRNAIRINESSFAALMGLAHCQFLDTSIDASDLAQQQIDFLMEIQSNSVDAELFFISAKLNSNDSIKALNYLNNAATIILDNCKYVPYGYDYIKKLNPDLCLEISKQRLIYSITNNVTNFEENVFNYKEASLYLLEELSEAYPGLSMAQLLISKAKMQSGNLEEASYILKNFLDNVDSSNAKAHLLMAQIQAYQGNYQLASQSLEVGLSYNFKIRDNPIYHLITGIVQKQADDMESAIKSFQTAMSYAGMQSYKSNLEISDISTSDMATLYLELISAYGKMKRFNDAIVIIQDAKVNLGNTSEEGKILIGNAELLLEMGELDNAIDCLSKITPDQPYYLQAHVRLAEINLKYKKDRPAFAMCFRELVEHCPGPKTYSMLGDAYISIQEPERAVEAYEQALKENPRNKIDIASKLGKALVKTHQYTKAINYYRDVMKQENFKSLKLDLAKLFIKMKQYDKAETTLVQELQEDRRDSDLKSLQVRTQLLLLLAKTREKADNVQGALSALKEAKENQHRYMQRMGTSFNLEDEKQLLTNICLTMADHSSSLRDYDQAITYYKEALNHKPVNINALLSLAKLYMQTNNLDRCAQSCTVLLNTDPNNEAASIMMADLAFRKVDFDTAAFHFRQLLLKQPTYWIALARLIEVSRRIGDMDNLEEWLHRAEQEMSNANLTAGYYYCAGLLDWRMGRLNSALRQFNFARRDPEWGQQAIYNMIEICLDPDDDSSLSNEVFNDDDVEYQDSRTMALKTAYRLLQDLNPKGSPHEMLTHRLLSNFFLLATKQKSNVEKALQDCTTLASQEALRDHVGPALGMAMAHILLKQTPRARNHLKRVSKNTWTFEDAEYLERCWLLLADIYVQSNKYDLANDLLKRVLQHNATCVRAHELSGYIAEKEQNYREAASQYNQAWKYGGKLKLSVAYKLAYCSMKAKAYADGIEACNDVLKQNPDYPRIKKEILEKLVTDGTTEIARSFLYRILTDDVFGKNQCIFVSLYELSTKTMFLESLAIELNSFSPKLLSGISYSNNAFEFKDADVVICIGHSREYNFKEPEYTESFFKDYVLISKFYGQIINKYVKKDARIIVLGNTAAMIISKYAKSIPIKNITTLSMLNLNIVKTQIAARANCLPTEVKNIIIWGSNGTYCFPDCRYLYLTNGKPLKDSLKIWIYNDLPRIIQSTNNRSCLINSIAYALAEHCKILWNGTPENEWTSMGVLSDLSYSIQSGIFFSFPVICKDKQCEIIRDFELDEYAKKYIVDLSRLIFREIQIALEICGLISHDD</sequence>
<dbReference type="Pfam" id="PF25064">
    <property type="entry name" value="ARM_TT21_5th"/>
    <property type="match status" value="1"/>
</dbReference>
<dbReference type="InterPro" id="IPR019734">
    <property type="entry name" value="TPR_rpt"/>
</dbReference>
<dbReference type="InterPro" id="IPR056836">
    <property type="entry name" value="ARM_TT21_4th"/>
</dbReference>
<dbReference type="SUPFAM" id="SSF56327">
    <property type="entry name" value="LDH C-terminal domain-like"/>
    <property type="match status" value="1"/>
</dbReference>
<accession>A0A2A3ELH2</accession>
<evidence type="ECO:0000313" key="10">
    <source>
        <dbReference type="EMBL" id="PBC31871.1"/>
    </source>
</evidence>
<dbReference type="Pfam" id="PF25068">
    <property type="entry name" value="ARM_TT21_4th"/>
    <property type="match status" value="1"/>
</dbReference>
<dbReference type="InterPro" id="IPR036291">
    <property type="entry name" value="NAD(P)-bd_dom_sf"/>
</dbReference>
<dbReference type="Gene3D" id="1.25.40.10">
    <property type="entry name" value="Tetratricopeptide repeat domain"/>
    <property type="match status" value="7"/>
</dbReference>
<reference evidence="10 11" key="1">
    <citation type="submission" date="2014-07" db="EMBL/GenBank/DDBJ databases">
        <title>Genomic and transcriptomic analysis on Apis cerana provide comprehensive insights into honey bee biology.</title>
        <authorList>
            <person name="Diao Q."/>
            <person name="Sun L."/>
            <person name="Zheng H."/>
            <person name="Zheng H."/>
            <person name="Xu S."/>
            <person name="Wang S."/>
            <person name="Zeng Z."/>
            <person name="Hu F."/>
            <person name="Su S."/>
            <person name="Wu J."/>
        </authorList>
    </citation>
    <scope>NUCLEOTIDE SEQUENCE [LARGE SCALE GENOMIC DNA]</scope>
    <source>
        <tissue evidence="10">Pupae without intestine</tissue>
    </source>
</reference>
<dbReference type="InterPro" id="IPR011990">
    <property type="entry name" value="TPR-like_helical_dom_sf"/>
</dbReference>
<dbReference type="EMBL" id="KZ288226">
    <property type="protein sequence ID" value="PBC31871.1"/>
    <property type="molecule type" value="Genomic_DNA"/>
</dbReference>
<dbReference type="InterPro" id="IPR056833">
    <property type="entry name" value="ARM_TT21_N"/>
</dbReference>
<dbReference type="InterPro" id="IPR056834">
    <property type="entry name" value="ARM_TT21_C"/>
</dbReference>
<dbReference type="GO" id="GO:0016616">
    <property type="term" value="F:oxidoreductase activity, acting on the CH-OH group of donors, NAD or NADP as acceptor"/>
    <property type="evidence" value="ECO:0007669"/>
    <property type="project" value="InterPro"/>
</dbReference>
<name>A0A2A3ELH2_APICC</name>
<dbReference type="InterPro" id="IPR013105">
    <property type="entry name" value="TPR_2"/>
</dbReference>
<dbReference type="GO" id="GO:0061512">
    <property type="term" value="P:protein localization to cilium"/>
    <property type="evidence" value="ECO:0007669"/>
    <property type="project" value="TreeGrafter"/>
</dbReference>
<dbReference type="InterPro" id="IPR056835">
    <property type="entry name" value="ARM_TT21_5th"/>
</dbReference>
<dbReference type="OrthoDB" id="10259630at2759"/>
<dbReference type="InterPro" id="IPR015955">
    <property type="entry name" value="Lactate_DH/Glyco_Ohase_4_C"/>
</dbReference>
<gene>
    <name evidence="10" type="ORF">APICC_05644</name>
</gene>
<dbReference type="Pfam" id="PF25060">
    <property type="entry name" value="ARM_TT21_2nd"/>
    <property type="match status" value="1"/>
</dbReference>
<evidence type="ECO:0000256" key="1">
    <source>
        <dbReference type="ARBA" id="ARBA00010935"/>
    </source>
</evidence>
<evidence type="ECO:0000259" key="8">
    <source>
        <dbReference type="Pfam" id="PF25064"/>
    </source>
</evidence>
<dbReference type="GO" id="GO:0030991">
    <property type="term" value="C:intraciliary transport particle A"/>
    <property type="evidence" value="ECO:0007669"/>
    <property type="project" value="TreeGrafter"/>
</dbReference>
<evidence type="ECO:0000313" key="11">
    <source>
        <dbReference type="Proteomes" id="UP000242457"/>
    </source>
</evidence>
<evidence type="ECO:0000256" key="4">
    <source>
        <dbReference type="PROSITE-ProRule" id="PRU00339"/>
    </source>
</evidence>
<dbReference type="FunFam" id="1.25.40.10:FF:000219">
    <property type="entry name" value="Tetratricopeptide repeat domain 21B"/>
    <property type="match status" value="1"/>
</dbReference>
<evidence type="ECO:0000259" key="7">
    <source>
        <dbReference type="Pfam" id="PF25063"/>
    </source>
</evidence>
<dbReference type="SUPFAM" id="SSF51735">
    <property type="entry name" value="NAD(P)-binding Rossmann-fold domains"/>
    <property type="match status" value="1"/>
</dbReference>
<dbReference type="Proteomes" id="UP000242457">
    <property type="component" value="Unassembled WGS sequence"/>
</dbReference>
<feature type="repeat" description="TPR" evidence="4">
    <location>
        <begin position="881"/>
        <end position="914"/>
    </location>
</feature>
<evidence type="ECO:0000259" key="5">
    <source>
        <dbReference type="Pfam" id="PF25060"/>
    </source>
</evidence>
<comment type="similarity">
    <text evidence="1">Belongs to the TTC21 family.</text>
</comment>